<reference evidence="2" key="1">
    <citation type="submission" date="2016-11" db="EMBL/GenBank/DDBJ databases">
        <authorList>
            <person name="Jaros S."/>
            <person name="Januszkiewicz K."/>
            <person name="Wedrychowicz H."/>
        </authorList>
    </citation>
    <scope>NUCLEOTIDE SEQUENCE [LARGE SCALE GENOMIC DNA]</scope>
    <source>
        <strain evidence="2">Y48</strain>
    </source>
</reference>
<name>A0A1J0VRR1_9NOCA</name>
<dbReference type="Pfam" id="PF13669">
    <property type="entry name" value="Glyoxalase_4"/>
    <property type="match status" value="1"/>
</dbReference>
<dbReference type="EMBL" id="CP018082">
    <property type="protein sequence ID" value="APE34717.1"/>
    <property type="molecule type" value="Genomic_DNA"/>
</dbReference>
<dbReference type="OrthoDB" id="5185674at2"/>
<evidence type="ECO:0000313" key="3">
    <source>
        <dbReference type="Proteomes" id="UP000183810"/>
    </source>
</evidence>
<accession>A0A1J0VRR1</accession>
<organism evidence="2 3">
    <name type="scientific">Nocardia mangyaensis</name>
    <dbReference type="NCBI Taxonomy" id="2213200"/>
    <lineage>
        <taxon>Bacteria</taxon>
        <taxon>Bacillati</taxon>
        <taxon>Actinomycetota</taxon>
        <taxon>Actinomycetes</taxon>
        <taxon>Mycobacteriales</taxon>
        <taxon>Nocardiaceae</taxon>
        <taxon>Nocardia</taxon>
    </lineage>
</organism>
<dbReference type="InterPro" id="IPR037523">
    <property type="entry name" value="VOC_core"/>
</dbReference>
<evidence type="ECO:0000259" key="1">
    <source>
        <dbReference type="PROSITE" id="PS51819"/>
    </source>
</evidence>
<gene>
    <name evidence="2" type="ORF">BOX37_12990</name>
</gene>
<dbReference type="Gene3D" id="3.10.180.10">
    <property type="entry name" value="2,3-Dihydroxybiphenyl 1,2-Dioxygenase, domain 1"/>
    <property type="match status" value="1"/>
</dbReference>
<sequence>MKMDRLEFIGVVVEDLEEGVRRFSEVLGLEFDIVDTTKLDIQAADGVMPDERAPQSGMRVALDASGTFELVEVEGMEEGFRNVHFRVDDIEAAIAELSARGLRLVRQFVVGGMKEAIFAAEDLYGIRVCLLEYEGDSLGDAMRRSSK</sequence>
<dbReference type="Proteomes" id="UP000183810">
    <property type="component" value="Chromosome"/>
</dbReference>
<dbReference type="AlphaFoldDB" id="A0A1J0VRR1"/>
<dbReference type="KEGG" id="nsl:BOX37_12990"/>
<protein>
    <recommendedName>
        <fullName evidence="1">VOC domain-containing protein</fullName>
    </recommendedName>
</protein>
<feature type="domain" description="VOC" evidence="1">
    <location>
        <begin position="5"/>
        <end position="133"/>
    </location>
</feature>
<evidence type="ECO:0000313" key="2">
    <source>
        <dbReference type="EMBL" id="APE34717.1"/>
    </source>
</evidence>
<dbReference type="PROSITE" id="PS51819">
    <property type="entry name" value="VOC"/>
    <property type="match status" value="1"/>
</dbReference>
<dbReference type="SUPFAM" id="SSF54593">
    <property type="entry name" value="Glyoxalase/Bleomycin resistance protein/Dihydroxybiphenyl dioxygenase"/>
    <property type="match status" value="1"/>
</dbReference>
<dbReference type="InterPro" id="IPR029068">
    <property type="entry name" value="Glyas_Bleomycin-R_OHBP_Dase"/>
</dbReference>
<keyword evidence="3" id="KW-1185">Reference proteome</keyword>
<proteinExistence type="predicted"/>
<dbReference type="RefSeq" id="WP_071927900.1">
    <property type="nucleotide sequence ID" value="NZ_CP018082.1"/>
</dbReference>